<dbReference type="EMBL" id="ML208385">
    <property type="protein sequence ID" value="TFK67102.1"/>
    <property type="molecule type" value="Genomic_DNA"/>
</dbReference>
<protein>
    <submittedName>
        <fullName evidence="1">Uncharacterized protein</fullName>
    </submittedName>
</protein>
<keyword evidence="2" id="KW-1185">Reference proteome</keyword>
<evidence type="ECO:0000313" key="1">
    <source>
        <dbReference type="EMBL" id="TFK67102.1"/>
    </source>
</evidence>
<organism evidence="1 2">
    <name type="scientific">Pluteus cervinus</name>
    <dbReference type="NCBI Taxonomy" id="181527"/>
    <lineage>
        <taxon>Eukaryota</taxon>
        <taxon>Fungi</taxon>
        <taxon>Dikarya</taxon>
        <taxon>Basidiomycota</taxon>
        <taxon>Agaricomycotina</taxon>
        <taxon>Agaricomycetes</taxon>
        <taxon>Agaricomycetidae</taxon>
        <taxon>Agaricales</taxon>
        <taxon>Pluteineae</taxon>
        <taxon>Pluteaceae</taxon>
        <taxon>Pluteus</taxon>
    </lineage>
</organism>
<reference evidence="1 2" key="1">
    <citation type="journal article" date="2019" name="Nat. Ecol. Evol.">
        <title>Megaphylogeny resolves global patterns of mushroom evolution.</title>
        <authorList>
            <person name="Varga T."/>
            <person name="Krizsan K."/>
            <person name="Foldi C."/>
            <person name="Dima B."/>
            <person name="Sanchez-Garcia M."/>
            <person name="Sanchez-Ramirez S."/>
            <person name="Szollosi G.J."/>
            <person name="Szarkandi J.G."/>
            <person name="Papp V."/>
            <person name="Albert L."/>
            <person name="Andreopoulos W."/>
            <person name="Angelini C."/>
            <person name="Antonin V."/>
            <person name="Barry K.W."/>
            <person name="Bougher N.L."/>
            <person name="Buchanan P."/>
            <person name="Buyck B."/>
            <person name="Bense V."/>
            <person name="Catcheside P."/>
            <person name="Chovatia M."/>
            <person name="Cooper J."/>
            <person name="Damon W."/>
            <person name="Desjardin D."/>
            <person name="Finy P."/>
            <person name="Geml J."/>
            <person name="Haridas S."/>
            <person name="Hughes K."/>
            <person name="Justo A."/>
            <person name="Karasinski D."/>
            <person name="Kautmanova I."/>
            <person name="Kiss B."/>
            <person name="Kocsube S."/>
            <person name="Kotiranta H."/>
            <person name="LaButti K.M."/>
            <person name="Lechner B.E."/>
            <person name="Liimatainen K."/>
            <person name="Lipzen A."/>
            <person name="Lukacs Z."/>
            <person name="Mihaltcheva S."/>
            <person name="Morgado L.N."/>
            <person name="Niskanen T."/>
            <person name="Noordeloos M.E."/>
            <person name="Ohm R.A."/>
            <person name="Ortiz-Santana B."/>
            <person name="Ovrebo C."/>
            <person name="Racz N."/>
            <person name="Riley R."/>
            <person name="Savchenko A."/>
            <person name="Shiryaev A."/>
            <person name="Soop K."/>
            <person name="Spirin V."/>
            <person name="Szebenyi C."/>
            <person name="Tomsovsky M."/>
            <person name="Tulloss R.E."/>
            <person name="Uehling J."/>
            <person name="Grigoriev I.V."/>
            <person name="Vagvolgyi C."/>
            <person name="Papp T."/>
            <person name="Martin F.M."/>
            <person name="Miettinen O."/>
            <person name="Hibbett D.S."/>
            <person name="Nagy L.G."/>
        </authorList>
    </citation>
    <scope>NUCLEOTIDE SEQUENCE [LARGE SCALE GENOMIC DNA]</scope>
    <source>
        <strain evidence="1 2">NL-1719</strain>
    </source>
</reference>
<dbReference type="Proteomes" id="UP000308600">
    <property type="component" value="Unassembled WGS sequence"/>
</dbReference>
<proteinExistence type="predicted"/>
<gene>
    <name evidence="1" type="ORF">BDN72DRAFT_114850</name>
</gene>
<evidence type="ECO:0000313" key="2">
    <source>
        <dbReference type="Proteomes" id="UP000308600"/>
    </source>
</evidence>
<name>A0ACD3AQC0_9AGAR</name>
<accession>A0ACD3AQC0</accession>
<sequence length="508" mass="57445">MAKKKSIRKRLEASNVWNQMFRIPLNHHGSRASKNSQSTLPKHDVQSSAQPVPRNHPPPKAAVTQQSSKSQPSIQIRLKQPSMPDYPVAQTIPEDILFIIFSLLGLTAATKVSHICRHWRAAALNHNTFWCTFRPGLSKLHSLAAYISRARVGPIDLYVDQNLVDEPPTLIFDIINSKAPRIRTLFLHGRQFPVLFPQLIPFLPRLPELECLALTATDAVRDWITQPWKFESLAQLQNVKFLQLESSFIAHAVEYLPPSLTTLSLQAGDINNNRFRWVTEDQLKLIITHPTLENLSLCGSLFSSAGDHTFIRIAAPNLGTSRIKSLRYHGDYHVFANFYARMTFSQLETLTLAGLNICQLSSAFARAFRTIESIELIRCTVTGRSNDFMSWLSMLKKLRHLTLVGEGSIDGFRVGYSKDGFSPRPELETLSCPSVMDNVAIEKLYCLLKWGGPKLLMNPESLGFIGESEEELKAANVGVTTYAWPPGIVHDPNEFDWKYTRFESKYKF</sequence>